<feature type="region of interest" description="Disordered" evidence="1">
    <location>
        <begin position="15"/>
        <end position="72"/>
    </location>
</feature>
<dbReference type="HOGENOM" id="CLU_111200_0_0_1"/>
<feature type="compositionally biased region" description="Low complexity" evidence="1">
    <location>
        <begin position="47"/>
        <end position="63"/>
    </location>
</feature>
<dbReference type="OrthoDB" id="3993201at2759"/>
<dbReference type="RefSeq" id="XP_007912477.1">
    <property type="nucleotide sequence ID" value="XM_007914286.1"/>
</dbReference>
<organism evidence="2 3">
    <name type="scientific">Phaeoacremonium minimum (strain UCR-PA7)</name>
    <name type="common">Esca disease fungus</name>
    <name type="synonym">Togninia minima</name>
    <dbReference type="NCBI Taxonomy" id="1286976"/>
    <lineage>
        <taxon>Eukaryota</taxon>
        <taxon>Fungi</taxon>
        <taxon>Dikarya</taxon>
        <taxon>Ascomycota</taxon>
        <taxon>Pezizomycotina</taxon>
        <taxon>Sordariomycetes</taxon>
        <taxon>Sordariomycetidae</taxon>
        <taxon>Togniniales</taxon>
        <taxon>Togniniaceae</taxon>
        <taxon>Phaeoacremonium</taxon>
    </lineage>
</organism>
<sequence length="218" mass="23239">MTRVTAPIAKLTRSLSTTASAPRPSHLLNASKTASARVRQELEQTVDGRSSDTSSTTRGITTSHRPVPSPTRTIPLMQTFHSSPGQSARLDTSSIDYAVLPSTAQLYGDNAAADSFARMRVPLLPDNYNPDRSHLVAEEPDAPLAEPEIRIVAADPAKVLPAALTEVEGFGVDGVELKWAHEAEPAAGAQHAEGGMLRDLWKGLVDDVFGENKAKPAL</sequence>
<evidence type="ECO:0000313" key="3">
    <source>
        <dbReference type="Proteomes" id="UP000014074"/>
    </source>
</evidence>
<dbReference type="KEGG" id="tmn:UCRPA7_1712"/>
<dbReference type="EMBL" id="KB932898">
    <property type="protein sequence ID" value="EOO02777.1"/>
    <property type="molecule type" value="Genomic_DNA"/>
</dbReference>
<dbReference type="AlphaFoldDB" id="R8BTT1"/>
<evidence type="ECO:0000313" key="2">
    <source>
        <dbReference type="EMBL" id="EOO02777.1"/>
    </source>
</evidence>
<keyword evidence="3" id="KW-1185">Reference proteome</keyword>
<protein>
    <submittedName>
        <fullName evidence="2">Uncharacterized protein</fullName>
    </submittedName>
</protein>
<evidence type="ECO:0000256" key="1">
    <source>
        <dbReference type="SAM" id="MobiDB-lite"/>
    </source>
</evidence>
<dbReference type="eggNOG" id="ENOG502T426">
    <property type="taxonomic scope" value="Eukaryota"/>
</dbReference>
<gene>
    <name evidence="2" type="ORF">UCRPA7_1712</name>
</gene>
<proteinExistence type="predicted"/>
<dbReference type="GeneID" id="19321889"/>
<reference evidence="3" key="1">
    <citation type="journal article" date="2013" name="Genome Announc.">
        <title>Draft genome sequence of the ascomycete Phaeoacremonium aleophilum strain UCR-PA7, a causal agent of the esca disease complex in grapevines.</title>
        <authorList>
            <person name="Blanco-Ulate B."/>
            <person name="Rolshausen P."/>
            <person name="Cantu D."/>
        </authorList>
    </citation>
    <scope>NUCLEOTIDE SEQUENCE [LARGE SCALE GENOMIC DNA]</scope>
    <source>
        <strain evidence="3">UCR-PA7</strain>
    </source>
</reference>
<accession>R8BTT1</accession>
<dbReference type="Proteomes" id="UP000014074">
    <property type="component" value="Unassembled WGS sequence"/>
</dbReference>
<name>R8BTT1_PHAM7</name>